<dbReference type="AlphaFoldDB" id="A0A3B0Z0Z7"/>
<dbReference type="GO" id="GO:0009244">
    <property type="term" value="P:lipopolysaccharide core region biosynthetic process"/>
    <property type="evidence" value="ECO:0007669"/>
    <property type="project" value="TreeGrafter"/>
</dbReference>
<dbReference type="GO" id="GO:0008713">
    <property type="term" value="F:ADP-heptose-lipopolysaccharide heptosyltransferase activity"/>
    <property type="evidence" value="ECO:0007669"/>
    <property type="project" value="TreeGrafter"/>
</dbReference>
<protein>
    <submittedName>
        <fullName evidence="3">Lipopolysaccharide core heptosyltransferase III</fullName>
    </submittedName>
</protein>
<sequence>MLNDAVDFSQVKTVLVIKLRHFGDTLLTSPVFSVLKAHHPHIEIDALVYEETRTMLTLHPAISHIFGIQRSHSHANTLQQLKTEYNLFKQLKARRYDLIIHLTEHTRGLWLTRLLKPRYSVSYHFPGFSPRRKKFWKKTFTHITPHGSPQRHVVEKHLDTLRRMGLYPNRSERALSLVAGDAAEQRIDALLAQHGLEKQTYIHVHPTSRWLFKCWSPEKFSALINQLHKAGYTVVMSAAPDATEKAFVKAIQQQLKQPVIDVSGQLTLKEMAVLTQRAQCFIGMDSVPMHIAAAMNTPVVVLFGPSGDLEWGPWQVASKVITLAYACRPCGQDGCGGGKISECLTDISVNIVFDAVQSLLEKPRL</sequence>
<name>A0A3B0Z0Z7_9ZZZZ</name>
<dbReference type="NCBIfam" id="TIGR02201">
    <property type="entry name" value="heptsyl_trn_III"/>
    <property type="match status" value="1"/>
</dbReference>
<dbReference type="InterPro" id="IPR011916">
    <property type="entry name" value="LipoPS_heptosylTferase-III"/>
</dbReference>
<evidence type="ECO:0000256" key="2">
    <source>
        <dbReference type="ARBA" id="ARBA00022679"/>
    </source>
</evidence>
<proteinExistence type="predicted"/>
<organism evidence="3">
    <name type="scientific">hydrothermal vent metagenome</name>
    <dbReference type="NCBI Taxonomy" id="652676"/>
    <lineage>
        <taxon>unclassified sequences</taxon>
        <taxon>metagenomes</taxon>
        <taxon>ecological metagenomes</taxon>
    </lineage>
</organism>
<dbReference type="PANTHER" id="PTHR30160">
    <property type="entry name" value="TETRAACYLDISACCHARIDE 4'-KINASE-RELATED"/>
    <property type="match status" value="1"/>
</dbReference>
<dbReference type="CDD" id="cd03789">
    <property type="entry name" value="GT9_LPS_heptosyltransferase"/>
    <property type="match status" value="1"/>
</dbReference>
<dbReference type="EMBL" id="UOFO01000106">
    <property type="protein sequence ID" value="VAW86918.1"/>
    <property type="molecule type" value="Genomic_DNA"/>
</dbReference>
<keyword evidence="1" id="KW-0328">Glycosyltransferase</keyword>
<evidence type="ECO:0000256" key="1">
    <source>
        <dbReference type="ARBA" id="ARBA00022676"/>
    </source>
</evidence>
<evidence type="ECO:0000313" key="3">
    <source>
        <dbReference type="EMBL" id="VAW86918.1"/>
    </source>
</evidence>
<dbReference type="PANTHER" id="PTHR30160:SF1">
    <property type="entry name" value="LIPOPOLYSACCHARIDE 1,2-N-ACETYLGLUCOSAMINETRANSFERASE-RELATED"/>
    <property type="match status" value="1"/>
</dbReference>
<dbReference type="GO" id="GO:0005829">
    <property type="term" value="C:cytosol"/>
    <property type="evidence" value="ECO:0007669"/>
    <property type="project" value="TreeGrafter"/>
</dbReference>
<dbReference type="Gene3D" id="3.40.50.2000">
    <property type="entry name" value="Glycogen Phosphorylase B"/>
    <property type="match status" value="2"/>
</dbReference>
<dbReference type="InterPro" id="IPR002201">
    <property type="entry name" value="Glyco_trans_9"/>
</dbReference>
<dbReference type="Pfam" id="PF01075">
    <property type="entry name" value="Glyco_transf_9"/>
    <property type="match status" value="1"/>
</dbReference>
<accession>A0A3B0Z0Z7</accession>
<keyword evidence="2 3" id="KW-0808">Transferase</keyword>
<dbReference type="SUPFAM" id="SSF53756">
    <property type="entry name" value="UDP-Glycosyltransferase/glycogen phosphorylase"/>
    <property type="match status" value="1"/>
</dbReference>
<reference evidence="3" key="1">
    <citation type="submission" date="2018-06" db="EMBL/GenBank/DDBJ databases">
        <authorList>
            <person name="Zhirakovskaya E."/>
        </authorList>
    </citation>
    <scope>NUCLEOTIDE SEQUENCE</scope>
</reference>
<gene>
    <name evidence="3" type="ORF">MNBD_GAMMA16-782</name>
</gene>
<dbReference type="InterPro" id="IPR051199">
    <property type="entry name" value="LPS_LOS_Heptosyltrfase"/>
</dbReference>